<evidence type="ECO:0000313" key="3">
    <source>
        <dbReference type="Proteomes" id="UP000759131"/>
    </source>
</evidence>
<name>A0A7R9Q6I1_9ACAR</name>
<keyword evidence="1" id="KW-0472">Membrane</keyword>
<proteinExistence type="predicted"/>
<accession>A0A7R9Q6I1</accession>
<evidence type="ECO:0000256" key="1">
    <source>
        <dbReference type="SAM" id="Phobius"/>
    </source>
</evidence>
<dbReference type="Proteomes" id="UP000759131">
    <property type="component" value="Unassembled WGS sequence"/>
</dbReference>
<keyword evidence="1" id="KW-0812">Transmembrane</keyword>
<dbReference type="EMBL" id="CAJPIZ010013813">
    <property type="protein sequence ID" value="CAG2114449.1"/>
    <property type="molecule type" value="Genomic_DNA"/>
</dbReference>
<organism evidence="2">
    <name type="scientific">Medioppia subpectinata</name>
    <dbReference type="NCBI Taxonomy" id="1979941"/>
    <lineage>
        <taxon>Eukaryota</taxon>
        <taxon>Metazoa</taxon>
        <taxon>Ecdysozoa</taxon>
        <taxon>Arthropoda</taxon>
        <taxon>Chelicerata</taxon>
        <taxon>Arachnida</taxon>
        <taxon>Acari</taxon>
        <taxon>Acariformes</taxon>
        <taxon>Sarcoptiformes</taxon>
        <taxon>Oribatida</taxon>
        <taxon>Brachypylina</taxon>
        <taxon>Oppioidea</taxon>
        <taxon>Oppiidae</taxon>
        <taxon>Medioppia</taxon>
    </lineage>
</organism>
<keyword evidence="3" id="KW-1185">Reference proteome</keyword>
<protein>
    <submittedName>
        <fullName evidence="2">Uncharacterized protein</fullName>
    </submittedName>
</protein>
<dbReference type="EMBL" id="OC868388">
    <property type="protein sequence ID" value="CAD7634019.1"/>
    <property type="molecule type" value="Genomic_DNA"/>
</dbReference>
<gene>
    <name evidence="2" type="ORF">OSB1V03_LOCUS14415</name>
</gene>
<keyword evidence="1" id="KW-1133">Transmembrane helix</keyword>
<dbReference type="OrthoDB" id="6514305at2759"/>
<dbReference type="AlphaFoldDB" id="A0A7R9Q6I1"/>
<evidence type="ECO:0000313" key="2">
    <source>
        <dbReference type="EMBL" id="CAD7634019.1"/>
    </source>
</evidence>
<reference evidence="2" key="1">
    <citation type="submission" date="2020-11" db="EMBL/GenBank/DDBJ databases">
        <authorList>
            <person name="Tran Van P."/>
        </authorList>
    </citation>
    <scope>NUCLEOTIDE SEQUENCE</scope>
</reference>
<sequence length="188" mass="20835">MKTSFAMPSTLTTCFALNALLLSIAAFFGNYLIVFVGHHFPYHVIHCLLPPSETIAINATNCSVGVLTDGECPKGWICAEWWSGAVVGRCLCHDSCPPNQTIVSTIRPLPIYSDDDNNGDSNSRSVIILSVFGVVISAMMAFMAYYMGVRKGMFREIWRRAFTPQQMEHQLLDRSPHIDDNNDSEAIA</sequence>
<feature type="transmembrane region" description="Helical" evidence="1">
    <location>
        <begin position="126"/>
        <end position="149"/>
    </location>
</feature>